<keyword evidence="6" id="KW-1185">Reference proteome</keyword>
<keyword evidence="1" id="KW-0732">Signal</keyword>
<dbReference type="EMBL" id="JANUTS010000001">
    <property type="protein sequence ID" value="MCS2791738.1"/>
    <property type="molecule type" value="Genomic_DNA"/>
</dbReference>
<reference evidence="3" key="2">
    <citation type="submission" date="2022-08" db="EMBL/GenBank/DDBJ databases">
        <title>Genome Sequencing of Bacteroides fragilis Group Isolates with Nanopore Technology.</title>
        <authorList>
            <person name="Tisza M.J."/>
            <person name="Smith D."/>
            <person name="Dekker J.P."/>
        </authorList>
    </citation>
    <scope>NUCLEOTIDE SEQUENCE</scope>
    <source>
        <strain evidence="3">BFG-351</strain>
        <strain evidence="4">BFG-527</strain>
    </source>
</reference>
<evidence type="ECO:0000313" key="5">
    <source>
        <dbReference type="Proteomes" id="UP000095606"/>
    </source>
</evidence>
<evidence type="ECO:0000313" key="2">
    <source>
        <dbReference type="EMBL" id="CUO86013.1"/>
    </source>
</evidence>
<evidence type="ECO:0000313" key="3">
    <source>
        <dbReference type="EMBL" id="MCS2791738.1"/>
    </source>
</evidence>
<feature type="signal peptide" evidence="1">
    <location>
        <begin position="1"/>
        <end position="18"/>
    </location>
</feature>
<protein>
    <recommendedName>
        <fullName evidence="7">Lipoprotein</fullName>
    </recommendedName>
</protein>
<feature type="chain" id="PRO_5044593280" description="Lipoprotein" evidence="1">
    <location>
        <begin position="19"/>
        <end position="304"/>
    </location>
</feature>
<organism evidence="2 5">
    <name type="scientific">Bacteroides faecis</name>
    <dbReference type="NCBI Taxonomy" id="674529"/>
    <lineage>
        <taxon>Bacteria</taxon>
        <taxon>Pseudomonadati</taxon>
        <taxon>Bacteroidota</taxon>
        <taxon>Bacteroidia</taxon>
        <taxon>Bacteroidales</taxon>
        <taxon>Bacteroidaceae</taxon>
        <taxon>Bacteroides</taxon>
    </lineage>
</organism>
<gene>
    <name evidence="2" type="ORF">ERS852461_01309</name>
    <name evidence="3" type="ORF">NXW97_06895</name>
    <name evidence="4" type="ORF">NXY30_08045</name>
</gene>
<evidence type="ECO:0000313" key="6">
    <source>
        <dbReference type="Proteomes" id="UP001060104"/>
    </source>
</evidence>
<dbReference type="Proteomes" id="UP001060104">
    <property type="component" value="Chromosome"/>
</dbReference>
<dbReference type="Proteomes" id="UP001204548">
    <property type="component" value="Unassembled WGS sequence"/>
</dbReference>
<dbReference type="EMBL" id="CZAE01000004">
    <property type="protein sequence ID" value="CUO86013.1"/>
    <property type="molecule type" value="Genomic_DNA"/>
</dbReference>
<dbReference type="PROSITE" id="PS51257">
    <property type="entry name" value="PROKAR_LIPOPROTEIN"/>
    <property type="match status" value="1"/>
</dbReference>
<dbReference type="EMBL" id="CP103141">
    <property type="protein sequence ID" value="UVQ76315.1"/>
    <property type="molecule type" value="Genomic_DNA"/>
</dbReference>
<name>A0A3E5GL84_9BACE</name>
<dbReference type="AlphaFoldDB" id="A0A3E5GL84"/>
<evidence type="ECO:0000313" key="4">
    <source>
        <dbReference type="EMBL" id="UVQ76315.1"/>
    </source>
</evidence>
<dbReference type="GeneID" id="69588481"/>
<proteinExistence type="predicted"/>
<evidence type="ECO:0000256" key="1">
    <source>
        <dbReference type="SAM" id="SignalP"/>
    </source>
</evidence>
<sequence length="304" mass="34805">MKTNYLLLGAIALLSACAQEEFNDSKTEIGTNKNENVLLKSQDYNIIHFNSTKHFFECYDSLFIKDYDEQLAWTTSKTSNSLLKNADLCTDTIMLSMPKAFQALFNKDLEVAINDSILKYDNGKLYLVEINNKKISTPILCGETDASPVECKVQTREGGYLGYNGIGFSHQYNFRRASSKYKFNYVHELKSYTTRVNDYVAQVLGFMVKLEYRGRGSWKEASEPRDITMDLRCSVAASSGGSNFAFWDIGKRTFTRRQWNIEIPVARIVPNNVPERQRQWLITIVGTISQTISGENDTRWNDKF</sequence>
<evidence type="ECO:0008006" key="7">
    <source>
        <dbReference type="Google" id="ProtNLM"/>
    </source>
</evidence>
<accession>A0A3E5GL84</accession>
<dbReference type="Proteomes" id="UP000095606">
    <property type="component" value="Unassembled WGS sequence"/>
</dbReference>
<accession>A0A174IFM9</accession>
<dbReference type="RefSeq" id="WP_010536382.1">
    <property type="nucleotide sequence ID" value="NZ_CABMFH010000003.1"/>
</dbReference>
<reference evidence="2 5" key="1">
    <citation type="submission" date="2015-09" db="EMBL/GenBank/DDBJ databases">
        <authorList>
            <consortium name="Pathogen Informatics"/>
        </authorList>
    </citation>
    <scope>NUCLEOTIDE SEQUENCE [LARGE SCALE GENOMIC DNA]</scope>
    <source>
        <strain evidence="2 5">2789STDY5834846</strain>
    </source>
</reference>